<feature type="binding site" evidence="6">
    <location>
        <begin position="291"/>
        <end position="294"/>
    </location>
    <ligand>
        <name>ATP</name>
        <dbReference type="ChEBI" id="CHEBI:30616"/>
    </ligand>
</feature>
<dbReference type="GO" id="GO:0005737">
    <property type="term" value="C:cytoplasm"/>
    <property type="evidence" value="ECO:0007669"/>
    <property type="project" value="UniProtKB-SubCell"/>
</dbReference>
<dbReference type="PANTHER" id="PTHR42749:SF1">
    <property type="entry name" value="CELL SHAPE-DETERMINING PROTEIN MREB"/>
    <property type="match status" value="1"/>
</dbReference>
<dbReference type="EMBL" id="FNBX01000004">
    <property type="protein sequence ID" value="SDF37638.1"/>
    <property type="molecule type" value="Genomic_DNA"/>
</dbReference>
<dbReference type="GO" id="GO:0008360">
    <property type="term" value="P:regulation of cell shape"/>
    <property type="evidence" value="ECO:0007669"/>
    <property type="project" value="UniProtKB-UniRule"/>
</dbReference>
<dbReference type="GO" id="GO:0005524">
    <property type="term" value="F:ATP binding"/>
    <property type="evidence" value="ECO:0007669"/>
    <property type="project" value="UniProtKB-KW"/>
</dbReference>
<comment type="similarity">
    <text evidence="5 6">Belongs to the FtsA/MreB family.</text>
</comment>
<keyword evidence="4 6" id="KW-0133">Cell shape</keyword>
<sequence length="340" mass="36530">MFRRLFHFLSKDIAMDLGTANTLLYTRAQGIVINEPSVVAIDVQKNVVLAVGAAAKDYLGRTPQRIRAVRPMKDGVIADFDVTREMISYFVRKAITGLRLVKPSMVICIPTGITQVEKRAVIDSALLAGAADVAMVEEPMAAAIGADLPVHEPLGNLVLDIGGGTSEVAVITLAGIANAQSVRVAGDAMNMAVQRYLRDVFRMEVGENTAENVKKILGSALPQPNAPVLEVSGKDLVCGAPRVVQVTEGHIREALREPVQAILGAVLRALEKTPPELAADIYRNGMLMAGGGSLLKGLDQYIAQETRLKVFVDKDPLTTVLRGTARAMLDRQAYHAVFIN</sequence>
<proteinExistence type="inferred from homology"/>
<dbReference type="InterPro" id="IPR056546">
    <property type="entry name" value="MreB_MamK-like"/>
</dbReference>
<accession>A0A1G7KK50</accession>
<feature type="binding site" evidence="6">
    <location>
        <begin position="19"/>
        <end position="21"/>
    </location>
    <ligand>
        <name>ATP</name>
        <dbReference type="ChEBI" id="CHEBI:30616"/>
    </ligand>
</feature>
<dbReference type="SUPFAM" id="SSF53067">
    <property type="entry name" value="Actin-like ATPase domain"/>
    <property type="match status" value="2"/>
</dbReference>
<dbReference type="GO" id="GO:0000902">
    <property type="term" value="P:cell morphogenesis"/>
    <property type="evidence" value="ECO:0007669"/>
    <property type="project" value="InterPro"/>
</dbReference>
<evidence type="ECO:0000313" key="7">
    <source>
        <dbReference type="EMBL" id="SDF37638.1"/>
    </source>
</evidence>
<comment type="function">
    <text evidence="6">Forms membrane-associated dynamic filaments that are essential for cell shape determination. Acts by regulating cell wall synthesis and cell elongation, and thus cell shape. A feedback loop between cell geometry and MreB localization may maintain elongated cell shape by targeting cell wall growth to regions of negative cell wall curvature.</text>
</comment>
<dbReference type="Pfam" id="PF06723">
    <property type="entry name" value="MreB_Mbl"/>
    <property type="match status" value="1"/>
</dbReference>
<dbReference type="Proteomes" id="UP000199355">
    <property type="component" value="Unassembled WGS sequence"/>
</dbReference>
<evidence type="ECO:0000313" key="8">
    <source>
        <dbReference type="Proteomes" id="UP000199355"/>
    </source>
</evidence>
<keyword evidence="2 6" id="KW-0547">Nucleotide-binding</keyword>
<dbReference type="InterPro" id="IPR043129">
    <property type="entry name" value="ATPase_NBD"/>
</dbReference>
<gene>
    <name evidence="6" type="primary">mreB</name>
    <name evidence="7" type="ORF">SAMN05192586_104144</name>
</gene>
<dbReference type="Gene3D" id="3.30.420.40">
    <property type="match status" value="3"/>
</dbReference>
<evidence type="ECO:0000256" key="2">
    <source>
        <dbReference type="ARBA" id="ARBA00022741"/>
    </source>
</evidence>
<keyword evidence="8" id="KW-1185">Reference proteome</keyword>
<organism evidence="7 8">
    <name type="scientific">Desulfovibrio legallii</name>
    <dbReference type="NCBI Taxonomy" id="571438"/>
    <lineage>
        <taxon>Bacteria</taxon>
        <taxon>Pseudomonadati</taxon>
        <taxon>Thermodesulfobacteriota</taxon>
        <taxon>Desulfovibrionia</taxon>
        <taxon>Desulfovibrionales</taxon>
        <taxon>Desulfovibrionaceae</taxon>
        <taxon>Desulfovibrio</taxon>
    </lineage>
</organism>
<feature type="binding site" evidence="6">
    <location>
        <begin position="163"/>
        <end position="165"/>
    </location>
    <ligand>
        <name>ATP</name>
        <dbReference type="ChEBI" id="CHEBI:30616"/>
    </ligand>
</feature>
<dbReference type="CDD" id="cd10225">
    <property type="entry name" value="ASKHA_NBD_MreB-like"/>
    <property type="match status" value="1"/>
</dbReference>
<evidence type="ECO:0000256" key="3">
    <source>
        <dbReference type="ARBA" id="ARBA00022840"/>
    </source>
</evidence>
<keyword evidence="3 6" id="KW-0067">ATP-binding</keyword>
<evidence type="ECO:0000256" key="4">
    <source>
        <dbReference type="ARBA" id="ARBA00022960"/>
    </source>
</evidence>
<comment type="subcellular location">
    <subcellularLocation>
        <location evidence="6">Cytoplasm</location>
    </subcellularLocation>
    <text evidence="6">Membrane-associated.</text>
</comment>
<dbReference type="InterPro" id="IPR004753">
    <property type="entry name" value="MreB"/>
</dbReference>
<comment type="subunit">
    <text evidence="6">Forms polymers.</text>
</comment>
<feature type="binding site" evidence="6">
    <location>
        <begin position="211"/>
        <end position="214"/>
    </location>
    <ligand>
        <name>ATP</name>
        <dbReference type="ChEBI" id="CHEBI:30616"/>
    </ligand>
</feature>
<dbReference type="AlphaFoldDB" id="A0A1G7KK50"/>
<protein>
    <recommendedName>
        <fullName evidence="6">Cell shape-determining protein MreB</fullName>
    </recommendedName>
</protein>
<dbReference type="HAMAP" id="MF_02207">
    <property type="entry name" value="MreB"/>
    <property type="match status" value="1"/>
</dbReference>
<dbReference type="RefSeq" id="WP_092153093.1">
    <property type="nucleotide sequence ID" value="NZ_FNBX01000004.1"/>
</dbReference>
<dbReference type="NCBIfam" id="NF010539">
    <property type="entry name" value="PRK13927.1"/>
    <property type="match status" value="1"/>
</dbReference>
<evidence type="ECO:0000256" key="6">
    <source>
        <dbReference type="HAMAP-Rule" id="MF_02207"/>
    </source>
</evidence>
<dbReference type="NCBIfam" id="TIGR00904">
    <property type="entry name" value="mreB"/>
    <property type="match status" value="1"/>
</dbReference>
<dbReference type="PANTHER" id="PTHR42749">
    <property type="entry name" value="CELL SHAPE-DETERMINING PROTEIN MREB"/>
    <property type="match status" value="1"/>
</dbReference>
<evidence type="ECO:0000256" key="5">
    <source>
        <dbReference type="ARBA" id="ARBA00023458"/>
    </source>
</evidence>
<evidence type="ECO:0000256" key="1">
    <source>
        <dbReference type="ARBA" id="ARBA00022490"/>
    </source>
</evidence>
<keyword evidence="1 6" id="KW-0963">Cytoplasm</keyword>
<dbReference type="PRINTS" id="PR01652">
    <property type="entry name" value="SHAPEPROTEIN"/>
</dbReference>
<reference evidence="8" key="1">
    <citation type="submission" date="2016-10" db="EMBL/GenBank/DDBJ databases">
        <authorList>
            <person name="Varghese N."/>
            <person name="Submissions S."/>
        </authorList>
    </citation>
    <scope>NUCLEOTIDE SEQUENCE [LARGE SCALE GENOMIC DNA]</scope>
    <source>
        <strain evidence="8">KHC7</strain>
    </source>
</reference>
<dbReference type="OrthoDB" id="9768127at2"/>
<dbReference type="STRING" id="571438.SAMN05192586_104144"/>
<name>A0A1G7KK50_9BACT</name>